<keyword evidence="2 7" id="KW-0813">Transport</keyword>
<dbReference type="Gene3D" id="2.60.40.1120">
    <property type="entry name" value="Carboxypeptidase-like, regulatory domain"/>
    <property type="match status" value="1"/>
</dbReference>
<evidence type="ECO:0000256" key="3">
    <source>
        <dbReference type="ARBA" id="ARBA00022452"/>
    </source>
</evidence>
<dbReference type="Pfam" id="PF13715">
    <property type="entry name" value="CarbopepD_reg_2"/>
    <property type="match status" value="1"/>
</dbReference>
<dbReference type="SUPFAM" id="SSF56935">
    <property type="entry name" value="Porins"/>
    <property type="match status" value="1"/>
</dbReference>
<dbReference type="InterPro" id="IPR037066">
    <property type="entry name" value="Plug_dom_sf"/>
</dbReference>
<dbReference type="NCBIfam" id="TIGR04057">
    <property type="entry name" value="SusC_RagA_signa"/>
    <property type="match status" value="1"/>
</dbReference>
<name>A0A1C4DG62_9BACT</name>
<evidence type="ECO:0000256" key="4">
    <source>
        <dbReference type="ARBA" id="ARBA00022692"/>
    </source>
</evidence>
<comment type="similarity">
    <text evidence="7">Belongs to the TonB-dependent receptor family.</text>
</comment>
<keyword evidence="3 7" id="KW-1134">Transmembrane beta strand</keyword>
<dbReference type="Gene3D" id="2.170.130.10">
    <property type="entry name" value="TonB-dependent receptor, plug domain"/>
    <property type="match status" value="1"/>
</dbReference>
<dbReference type="SMART" id="SM00965">
    <property type="entry name" value="STN"/>
    <property type="match status" value="1"/>
</dbReference>
<evidence type="ECO:0000256" key="2">
    <source>
        <dbReference type="ARBA" id="ARBA00022448"/>
    </source>
</evidence>
<evidence type="ECO:0000256" key="7">
    <source>
        <dbReference type="PROSITE-ProRule" id="PRU01360"/>
    </source>
</evidence>
<keyword evidence="6 7" id="KW-0998">Cell outer membrane</keyword>
<dbReference type="InterPro" id="IPR036942">
    <property type="entry name" value="Beta-barrel_TonB_sf"/>
</dbReference>
<gene>
    <name evidence="9" type="ORF">GA0116948_105256</name>
</gene>
<dbReference type="STRING" id="1335309.GA0116948_105256"/>
<dbReference type="GO" id="GO:0009279">
    <property type="term" value="C:cell outer membrane"/>
    <property type="evidence" value="ECO:0007669"/>
    <property type="project" value="UniProtKB-SubCell"/>
</dbReference>
<comment type="subcellular location">
    <subcellularLocation>
        <location evidence="1 7">Cell outer membrane</location>
        <topology evidence="1 7">Multi-pass membrane protein</topology>
    </subcellularLocation>
</comment>
<dbReference type="InterPro" id="IPR008969">
    <property type="entry name" value="CarboxyPept-like_regulatory"/>
</dbReference>
<keyword evidence="4 7" id="KW-0812">Transmembrane</keyword>
<evidence type="ECO:0000256" key="6">
    <source>
        <dbReference type="ARBA" id="ARBA00023237"/>
    </source>
</evidence>
<dbReference type="InterPro" id="IPR023996">
    <property type="entry name" value="TonB-dep_OMP_SusC/RagA"/>
</dbReference>
<evidence type="ECO:0000256" key="5">
    <source>
        <dbReference type="ARBA" id="ARBA00023136"/>
    </source>
</evidence>
<dbReference type="Pfam" id="PF07660">
    <property type="entry name" value="STN"/>
    <property type="match status" value="1"/>
</dbReference>
<proteinExistence type="inferred from homology"/>
<reference evidence="9 10" key="1">
    <citation type="submission" date="2016-08" db="EMBL/GenBank/DDBJ databases">
        <authorList>
            <person name="Seilhamer J.J."/>
        </authorList>
    </citation>
    <scope>NUCLEOTIDE SEQUENCE [LARGE SCALE GENOMIC DNA]</scope>
    <source>
        <strain evidence="9 10">A37T2</strain>
    </source>
</reference>
<dbReference type="EMBL" id="FMAR01000005">
    <property type="protein sequence ID" value="SCC30316.1"/>
    <property type="molecule type" value="Genomic_DNA"/>
</dbReference>
<feature type="domain" description="Secretin/TonB short N-terminal" evidence="8">
    <location>
        <begin position="69"/>
        <end position="121"/>
    </location>
</feature>
<sequence length="1121" mass="124347">MRKIAVCRRELHSRRARQFLLTMKLTSLLLLVACMQVVAKGYAQEKITLRLQNAGIIQVLKAVEQQTDYRFVYHNESLAAAPRVTVSAHAASLEEVLRQAFAGTQLTYALKENGLVVLYANASKMQDHIIRGKVTGADNLPLPGVTVRVTGTNTGAVTDASGHYVLTLPEDAKTLDFTLVGYVKQQLAIGSRTVLDVQMEVDVQTLNSITVTGYTNYTRDKSVSATAVVGEDKIAEVPMATFDNILQARVPGLVVTSGSGQPGTSANVVLRGVGTLAGNSQLLYVLDGVPIEPDYLQGINPNDIASVTVLKDAASTALYGSRGANGVLVITTRKGKAGKPTLEYRSQYGFSDLPTAHYGMMNTQQRLEFEHQVGLEQGQDLGAGWEYSRDNPDNENLTAEELAVLDHKLDSVRKINTDWRKVLLQKGQFSQQQMALSGGNDQVRFYTSLDYYKQNGLVKRSGLERYTFKHNMDFNLDRFTGNINLSVGYANSRYISREGSSKVANPVASTFYALPYESPYAPDGTLITSDIASDYGAIGDREGSNALDQILNATSKEGQLKGLLSGAFNYRIANGLVAKTRLGIDYRDIVSERFVNPDSHAGRSVDKGGEGSYGEGLSRNTALISTSGLTYANIFAQKHDLEVSAYFEYNQRRLHRFNYTGYGLDERLPYSAGAITPGTPDNAFIPDVSGSRTAYGLVSYMALGRYTFHEKYTVNASLRYDGSSTVPVDQRWHPFYAVGLGWEAKKEDFLKNVTTINDLRFRASYGTVASPFGSAYGYFASFGTTTYGGIPAQVPVAPGYPQYDWEYARELNIGVDLGLFNNRLRLVADVYNKKTYNLFVEQPLSLTSGFESLLLNVGAMRNRGVEADLQGDIIRHRNFKWQVGVNVGYNKNKITDLGKTGEFLYGSNSTVLIREGLPYGTQYAPKWAGVDPETGRGLYYDHDGKVSTDYDDVNQNFTLGSYIPALTGGFNTSLTWKGLYGSALFAFTGHHMRYNNEDYYNENEKYNTSNQTTRELYHRWRKEGDHAILPSLDYSRHYSSLDIQEARYLRLRNVSIGYHLPKNLLARWGNGFIKDVNIYVQGQNLVTWTKWKGFDPENSDNEALFAYPNPKTYTAGLNLNF</sequence>
<evidence type="ECO:0000313" key="10">
    <source>
        <dbReference type="Proteomes" id="UP000242818"/>
    </source>
</evidence>
<dbReference type="Gene3D" id="2.40.170.20">
    <property type="entry name" value="TonB-dependent receptor, beta-barrel domain"/>
    <property type="match status" value="1"/>
</dbReference>
<dbReference type="PROSITE" id="PS52016">
    <property type="entry name" value="TONB_DEPENDENT_REC_3"/>
    <property type="match status" value="1"/>
</dbReference>
<dbReference type="NCBIfam" id="TIGR04056">
    <property type="entry name" value="OMP_RagA_SusC"/>
    <property type="match status" value="1"/>
</dbReference>
<dbReference type="SUPFAM" id="SSF49464">
    <property type="entry name" value="Carboxypeptidase regulatory domain-like"/>
    <property type="match status" value="1"/>
</dbReference>
<dbReference type="InterPro" id="IPR039426">
    <property type="entry name" value="TonB-dep_rcpt-like"/>
</dbReference>
<dbReference type="Pfam" id="PF07715">
    <property type="entry name" value="Plug"/>
    <property type="match status" value="1"/>
</dbReference>
<dbReference type="AlphaFoldDB" id="A0A1C4DG62"/>
<evidence type="ECO:0000259" key="8">
    <source>
        <dbReference type="SMART" id="SM00965"/>
    </source>
</evidence>
<organism evidence="9 10">
    <name type="scientific">Chitinophaga costaii</name>
    <dbReference type="NCBI Taxonomy" id="1335309"/>
    <lineage>
        <taxon>Bacteria</taxon>
        <taxon>Pseudomonadati</taxon>
        <taxon>Bacteroidota</taxon>
        <taxon>Chitinophagia</taxon>
        <taxon>Chitinophagales</taxon>
        <taxon>Chitinophagaceae</taxon>
        <taxon>Chitinophaga</taxon>
    </lineage>
</organism>
<accession>A0A1C4DG62</accession>
<protein>
    <submittedName>
        <fullName evidence="9">TonB-linked outer membrane protein, SusC/RagA family</fullName>
    </submittedName>
</protein>
<keyword evidence="5 7" id="KW-0472">Membrane</keyword>
<dbReference type="InterPro" id="IPR012910">
    <property type="entry name" value="Plug_dom"/>
</dbReference>
<dbReference type="Proteomes" id="UP000242818">
    <property type="component" value="Unassembled WGS sequence"/>
</dbReference>
<evidence type="ECO:0000256" key="1">
    <source>
        <dbReference type="ARBA" id="ARBA00004571"/>
    </source>
</evidence>
<keyword evidence="10" id="KW-1185">Reference proteome</keyword>
<dbReference type="InterPro" id="IPR011662">
    <property type="entry name" value="Secretin/TonB_short_N"/>
</dbReference>
<evidence type="ECO:0000313" key="9">
    <source>
        <dbReference type="EMBL" id="SCC30316.1"/>
    </source>
</evidence>
<dbReference type="InterPro" id="IPR023997">
    <property type="entry name" value="TonB-dep_OMP_SusC/RagA_CS"/>
</dbReference>